<evidence type="ECO:0000256" key="3">
    <source>
        <dbReference type="SAM" id="MobiDB-lite"/>
    </source>
</evidence>
<comment type="similarity">
    <text evidence="1">Belongs to the glycosyltransferase 8 family. Glycogenin subfamily.</text>
</comment>
<feature type="compositionally biased region" description="Low complexity" evidence="3">
    <location>
        <begin position="578"/>
        <end position="594"/>
    </location>
</feature>
<evidence type="ECO:0000256" key="1">
    <source>
        <dbReference type="ARBA" id="ARBA00038162"/>
    </source>
</evidence>
<protein>
    <recommendedName>
        <fullName evidence="2">glycogenin glucosyltransferase</fullName>
        <ecNumber evidence="2">2.4.1.186</ecNumber>
    </recommendedName>
</protein>
<feature type="compositionally biased region" description="Low complexity" evidence="3">
    <location>
        <begin position="561"/>
        <end position="571"/>
    </location>
</feature>
<evidence type="ECO:0000313" key="5">
    <source>
        <dbReference type="Proteomes" id="UP001152759"/>
    </source>
</evidence>
<organism evidence="4 5">
    <name type="scientific">Bemisia tabaci</name>
    <name type="common">Sweetpotato whitefly</name>
    <name type="synonym">Aleurodes tabaci</name>
    <dbReference type="NCBI Taxonomy" id="7038"/>
    <lineage>
        <taxon>Eukaryota</taxon>
        <taxon>Metazoa</taxon>
        <taxon>Ecdysozoa</taxon>
        <taxon>Arthropoda</taxon>
        <taxon>Hexapoda</taxon>
        <taxon>Insecta</taxon>
        <taxon>Pterygota</taxon>
        <taxon>Neoptera</taxon>
        <taxon>Paraneoptera</taxon>
        <taxon>Hemiptera</taxon>
        <taxon>Sternorrhyncha</taxon>
        <taxon>Aleyrodoidea</taxon>
        <taxon>Aleyrodidae</taxon>
        <taxon>Aleyrodinae</taxon>
        <taxon>Bemisia</taxon>
    </lineage>
</organism>
<reference evidence="4" key="1">
    <citation type="submission" date="2021-12" db="EMBL/GenBank/DDBJ databases">
        <authorList>
            <person name="King R."/>
        </authorList>
    </citation>
    <scope>NUCLEOTIDE SEQUENCE</scope>
</reference>
<dbReference type="InterPro" id="IPR029044">
    <property type="entry name" value="Nucleotide-diphossugar_trans"/>
</dbReference>
<dbReference type="Proteomes" id="UP001152759">
    <property type="component" value="Chromosome 4"/>
</dbReference>
<feature type="region of interest" description="Disordered" evidence="3">
    <location>
        <begin position="525"/>
        <end position="631"/>
    </location>
</feature>
<evidence type="ECO:0000313" key="4">
    <source>
        <dbReference type="EMBL" id="CAH0770931.1"/>
    </source>
</evidence>
<dbReference type="KEGG" id="btab:109044474"/>
<feature type="region of interest" description="Disordered" evidence="3">
    <location>
        <begin position="325"/>
        <end position="424"/>
    </location>
</feature>
<proteinExistence type="inferred from homology"/>
<feature type="compositionally biased region" description="Polar residues" evidence="3">
    <location>
        <begin position="407"/>
        <end position="423"/>
    </location>
</feature>
<dbReference type="Pfam" id="PF01501">
    <property type="entry name" value="Glyco_transf_8"/>
    <property type="match status" value="1"/>
</dbReference>
<dbReference type="EC" id="2.4.1.186" evidence="2"/>
<dbReference type="Gene3D" id="3.90.550.10">
    <property type="entry name" value="Spore Coat Polysaccharide Biosynthesis Protein SpsA, Chain A"/>
    <property type="match status" value="1"/>
</dbReference>
<gene>
    <name evidence="4" type="ORF">BEMITA_LOCUS7744</name>
</gene>
<dbReference type="InterPro" id="IPR002495">
    <property type="entry name" value="Glyco_trans_8"/>
</dbReference>
<dbReference type="GO" id="GO:0005978">
    <property type="term" value="P:glycogen biosynthetic process"/>
    <property type="evidence" value="ECO:0007669"/>
    <property type="project" value="UniProtKB-ARBA"/>
</dbReference>
<accession>A0A9P0G568</accession>
<dbReference type="InterPro" id="IPR050587">
    <property type="entry name" value="GNT1/Glycosyltrans_8"/>
</dbReference>
<feature type="compositionally biased region" description="Basic and acidic residues" evidence="3">
    <location>
        <begin position="348"/>
        <end position="363"/>
    </location>
</feature>
<dbReference type="PANTHER" id="PTHR11183">
    <property type="entry name" value="GLYCOGENIN SUBFAMILY MEMBER"/>
    <property type="match status" value="1"/>
</dbReference>
<dbReference type="SUPFAM" id="SSF53448">
    <property type="entry name" value="Nucleotide-diphospho-sugar transferases"/>
    <property type="match status" value="1"/>
</dbReference>
<keyword evidence="5" id="KW-1185">Reference proteome</keyword>
<feature type="compositionally biased region" description="Polar residues" evidence="3">
    <location>
        <begin position="551"/>
        <end position="560"/>
    </location>
</feature>
<sequence length="631" mass="69197">MSRTWSSKKEASAWVTLTTNDSYALGALVLAASLKRVGTKHELAILVTPGVSQAMKAQLRAAFNHVEEVDVLDSKDVANLKLLTRPELGITFTKLHCWRLVQYEKCVFLDADTLVLQNCDELFEKEEFSAAPDAGWPDCFNSGVFVYKPSADTFSALIDFALIHGSFDGGDQGLLNLYFKDWATKDISKHLSFVYNMCSTATYSYLPALKQYGQNIKIIHFIGTSKPWLHQFNAETQLVSISETTTHLAPFLQTWWDLFCTHVHPVLSSEMTSIRLSSWYSSPSFSSPNPPNLSFSSIPEPLPTPAEPYIFRDPWDDFLNKVETPEYHPQEPFPPHVTPESSNYHNDNSAHEQHTQESGREHYSYQSHSIHHSHDEHVQNFNEKSTQDSHPPDNSFANDSSVRDPSPVNSSQLQTDSAGNQDESGIAGALSKIKLGSAASAGNAVIEDHLRRQSWEQGVIDYMGRDAFTNIWDKICQTVGGPSQPEIPEETVESTSEAPADINLVATSASTEQVSVTAVQTSIVGSTKTEVSQPQPVKQAQSADGKKTVPPISTSEQAPSTAQPATPTVIAPTPPLSPVAAAAEAVEALTVSEAQPPVPPKRHQKKTEEAASSAEKEDSQQKQKGKGKGKK</sequence>
<dbReference type="CDD" id="cd02537">
    <property type="entry name" value="GT8_Glycogenin"/>
    <property type="match status" value="1"/>
</dbReference>
<dbReference type="AlphaFoldDB" id="A0A9P0G568"/>
<dbReference type="FunFam" id="3.90.550.10:FF:000085">
    <property type="entry name" value="Glycogenin, isoform B"/>
    <property type="match status" value="1"/>
</dbReference>
<feature type="compositionally biased region" description="Polar residues" evidence="3">
    <location>
        <begin position="525"/>
        <end position="542"/>
    </location>
</feature>
<dbReference type="EMBL" id="OU963865">
    <property type="protein sequence ID" value="CAH0770931.1"/>
    <property type="molecule type" value="Genomic_DNA"/>
</dbReference>
<name>A0A9P0G568_BEMTA</name>
<evidence type="ECO:0000256" key="2">
    <source>
        <dbReference type="ARBA" id="ARBA00038934"/>
    </source>
</evidence>
<dbReference type="GO" id="GO:0008466">
    <property type="term" value="F:glycogenin glucosyltransferase activity"/>
    <property type="evidence" value="ECO:0007669"/>
    <property type="project" value="UniProtKB-EC"/>
</dbReference>
<feature type="compositionally biased region" description="Basic and acidic residues" evidence="3">
    <location>
        <begin position="606"/>
        <end position="621"/>
    </location>
</feature>